<evidence type="ECO:0000313" key="10">
    <source>
        <dbReference type="EMBL" id="MDR7278959.1"/>
    </source>
</evidence>
<comment type="caution">
    <text evidence="10">The sequence shown here is derived from an EMBL/GenBank/DDBJ whole genome shotgun (WGS) entry which is preliminary data.</text>
</comment>
<evidence type="ECO:0000256" key="1">
    <source>
        <dbReference type="ARBA" id="ARBA00004236"/>
    </source>
</evidence>
<keyword evidence="5 8" id="KW-1133">Transmembrane helix</keyword>
<evidence type="ECO:0000256" key="7">
    <source>
        <dbReference type="ARBA" id="ARBA00023136"/>
    </source>
</evidence>
<comment type="subcellular location">
    <subcellularLocation>
        <location evidence="1">Cell membrane</location>
    </subcellularLocation>
</comment>
<dbReference type="InterPro" id="IPR043760">
    <property type="entry name" value="PycTM_dom"/>
</dbReference>
<evidence type="ECO:0000256" key="6">
    <source>
        <dbReference type="ARBA" id="ARBA00023118"/>
    </source>
</evidence>
<keyword evidence="11" id="KW-1185">Reference proteome</keyword>
<evidence type="ECO:0000313" key="11">
    <source>
        <dbReference type="Proteomes" id="UP001183643"/>
    </source>
</evidence>
<dbReference type="Proteomes" id="UP001183643">
    <property type="component" value="Unassembled WGS sequence"/>
</dbReference>
<gene>
    <name evidence="10" type="ORF">J2S41_005737</name>
</gene>
<protein>
    <recommendedName>
        <fullName evidence="9">Pycsar effector protein domain-containing protein</fullName>
    </recommendedName>
</protein>
<dbReference type="AlphaFoldDB" id="A0AAE3YS97"/>
<keyword evidence="6" id="KW-0051">Antiviral defense</keyword>
<sequence>MNTSEPVQQGEAQIARADAKAQAVAGFAGTMLTILAAVLSLAALPAPVRAGGWALVAMWLVAVGLLLLVLRPNLAGDHGVVRWARMTHVEIRGDLDAADPIRDTEARTVRWLSRVAVRKHTRVRLAIDLLIASPAVAVAVGLVTWHI</sequence>
<keyword evidence="4" id="KW-0547">Nucleotide-binding</keyword>
<evidence type="ECO:0000256" key="2">
    <source>
        <dbReference type="ARBA" id="ARBA00022475"/>
    </source>
</evidence>
<evidence type="ECO:0000256" key="8">
    <source>
        <dbReference type="SAM" id="Phobius"/>
    </source>
</evidence>
<keyword evidence="2" id="KW-1003">Cell membrane</keyword>
<evidence type="ECO:0000256" key="3">
    <source>
        <dbReference type="ARBA" id="ARBA00022692"/>
    </source>
</evidence>
<proteinExistence type="predicted"/>
<feature type="transmembrane region" description="Helical" evidence="8">
    <location>
        <begin position="23"/>
        <end position="44"/>
    </location>
</feature>
<evidence type="ECO:0000256" key="4">
    <source>
        <dbReference type="ARBA" id="ARBA00022741"/>
    </source>
</evidence>
<evidence type="ECO:0000256" key="5">
    <source>
        <dbReference type="ARBA" id="ARBA00022989"/>
    </source>
</evidence>
<keyword evidence="3 8" id="KW-0812">Transmembrane</keyword>
<organism evidence="10 11">
    <name type="scientific">Catenuloplanes atrovinosus</name>
    <dbReference type="NCBI Taxonomy" id="137266"/>
    <lineage>
        <taxon>Bacteria</taxon>
        <taxon>Bacillati</taxon>
        <taxon>Actinomycetota</taxon>
        <taxon>Actinomycetes</taxon>
        <taxon>Micromonosporales</taxon>
        <taxon>Micromonosporaceae</taxon>
        <taxon>Catenuloplanes</taxon>
    </lineage>
</organism>
<accession>A0AAE3YS97</accession>
<dbReference type="RefSeq" id="WP_310372195.1">
    <property type="nucleotide sequence ID" value="NZ_JAVDYB010000001.1"/>
</dbReference>
<dbReference type="GO" id="GO:0000166">
    <property type="term" value="F:nucleotide binding"/>
    <property type="evidence" value="ECO:0007669"/>
    <property type="project" value="UniProtKB-KW"/>
</dbReference>
<dbReference type="GO" id="GO:0051607">
    <property type="term" value="P:defense response to virus"/>
    <property type="evidence" value="ECO:0007669"/>
    <property type="project" value="UniProtKB-KW"/>
</dbReference>
<dbReference type="GO" id="GO:0005886">
    <property type="term" value="C:plasma membrane"/>
    <property type="evidence" value="ECO:0007669"/>
    <property type="project" value="UniProtKB-SubCell"/>
</dbReference>
<evidence type="ECO:0000259" key="9">
    <source>
        <dbReference type="Pfam" id="PF18967"/>
    </source>
</evidence>
<keyword evidence="7 8" id="KW-0472">Membrane</keyword>
<feature type="transmembrane region" description="Helical" evidence="8">
    <location>
        <begin position="125"/>
        <end position="145"/>
    </location>
</feature>
<reference evidence="10" key="1">
    <citation type="submission" date="2023-07" db="EMBL/GenBank/DDBJ databases">
        <title>Sequencing the genomes of 1000 actinobacteria strains.</title>
        <authorList>
            <person name="Klenk H.-P."/>
        </authorList>
    </citation>
    <scope>NUCLEOTIDE SEQUENCE</scope>
    <source>
        <strain evidence="10">DSM 44707</strain>
    </source>
</reference>
<name>A0AAE3YS97_9ACTN</name>
<feature type="domain" description="Pycsar effector protein" evidence="9">
    <location>
        <begin position="11"/>
        <end position="143"/>
    </location>
</feature>
<dbReference type="Pfam" id="PF18967">
    <property type="entry name" value="PycTM"/>
    <property type="match status" value="1"/>
</dbReference>
<feature type="transmembrane region" description="Helical" evidence="8">
    <location>
        <begin position="50"/>
        <end position="70"/>
    </location>
</feature>
<dbReference type="EMBL" id="JAVDYB010000001">
    <property type="protein sequence ID" value="MDR7278959.1"/>
    <property type="molecule type" value="Genomic_DNA"/>
</dbReference>